<evidence type="ECO:0000313" key="3">
    <source>
        <dbReference type="Proteomes" id="UP000013827"/>
    </source>
</evidence>
<feature type="compositionally biased region" description="Pro residues" evidence="1">
    <location>
        <begin position="104"/>
        <end position="201"/>
    </location>
</feature>
<dbReference type="PANTHER" id="PTHR39767">
    <property type="entry name" value="CALCIUM/CALMODULIN-BINDING MEMBRANE PROTEIN PCM4-RELATED"/>
    <property type="match status" value="1"/>
</dbReference>
<dbReference type="AlphaFoldDB" id="A0A0D3IVY3"/>
<feature type="compositionally biased region" description="Pro residues" evidence="1">
    <location>
        <begin position="327"/>
        <end position="378"/>
    </location>
</feature>
<feature type="region of interest" description="Disordered" evidence="1">
    <location>
        <begin position="101"/>
        <end position="203"/>
    </location>
</feature>
<protein>
    <recommendedName>
        <fullName evidence="4">Pherophorin domain-containing protein</fullName>
    </recommendedName>
</protein>
<dbReference type="RefSeq" id="XP_005767847.1">
    <property type="nucleotide sequence ID" value="XM_005767790.1"/>
</dbReference>
<feature type="region of interest" description="Disordered" evidence="1">
    <location>
        <begin position="325"/>
        <end position="378"/>
    </location>
</feature>
<dbReference type="GeneID" id="17261568"/>
<sequence length="378" mass="39279">MLPAHAAVRLELTFVKIDSWDYESASLYLDGRQAWTREFGPWEGENACGHPSFDEVAVEIDVTIPHEEPSLTVLLNTTLSHGARKGDESWGIKDVRLSLRHFSPPTPPPPSLPPLPPPPLPPPPPPPPSPPSPPLPPPPLSPPPPPPPPSPPPPSPPPPSPPPPSFPPSLPPAPPNTPPPSPPPPPPPPLSPPHPPVPPLAPGHYMALAVDGCPKSTDHTNHRAMCLRAEEGMNARHAAIQCCHYGGGCAGSVCYPPPGALHGTHGSRMPVTDVHNPGAATLRHAALECGTRGARLCTAHELYMGTCCGGGCGYDSLFAWSSTSCTDPPPAPPPLPPPPPPSPHAPPPPRPPPPAPPAPPPHRPPAPPLPPPGPPSPP</sequence>
<reference evidence="3" key="1">
    <citation type="journal article" date="2013" name="Nature">
        <title>Pan genome of the phytoplankton Emiliania underpins its global distribution.</title>
        <authorList>
            <person name="Read B.A."/>
            <person name="Kegel J."/>
            <person name="Klute M.J."/>
            <person name="Kuo A."/>
            <person name="Lefebvre S.C."/>
            <person name="Maumus F."/>
            <person name="Mayer C."/>
            <person name="Miller J."/>
            <person name="Monier A."/>
            <person name="Salamov A."/>
            <person name="Young J."/>
            <person name="Aguilar M."/>
            <person name="Claverie J.M."/>
            <person name="Frickenhaus S."/>
            <person name="Gonzalez K."/>
            <person name="Herman E.K."/>
            <person name="Lin Y.C."/>
            <person name="Napier J."/>
            <person name="Ogata H."/>
            <person name="Sarno A.F."/>
            <person name="Shmutz J."/>
            <person name="Schroeder D."/>
            <person name="de Vargas C."/>
            <person name="Verret F."/>
            <person name="von Dassow P."/>
            <person name="Valentin K."/>
            <person name="Van de Peer Y."/>
            <person name="Wheeler G."/>
            <person name="Dacks J.B."/>
            <person name="Delwiche C.F."/>
            <person name="Dyhrman S.T."/>
            <person name="Glockner G."/>
            <person name="John U."/>
            <person name="Richards T."/>
            <person name="Worden A.Z."/>
            <person name="Zhang X."/>
            <person name="Grigoriev I.V."/>
            <person name="Allen A.E."/>
            <person name="Bidle K."/>
            <person name="Borodovsky M."/>
            <person name="Bowler C."/>
            <person name="Brownlee C."/>
            <person name="Cock J.M."/>
            <person name="Elias M."/>
            <person name="Gladyshev V.N."/>
            <person name="Groth M."/>
            <person name="Guda C."/>
            <person name="Hadaegh A."/>
            <person name="Iglesias-Rodriguez M.D."/>
            <person name="Jenkins J."/>
            <person name="Jones B.M."/>
            <person name="Lawson T."/>
            <person name="Leese F."/>
            <person name="Lindquist E."/>
            <person name="Lobanov A."/>
            <person name="Lomsadze A."/>
            <person name="Malik S.B."/>
            <person name="Marsh M.E."/>
            <person name="Mackinder L."/>
            <person name="Mock T."/>
            <person name="Mueller-Roeber B."/>
            <person name="Pagarete A."/>
            <person name="Parker M."/>
            <person name="Probert I."/>
            <person name="Quesneville H."/>
            <person name="Raines C."/>
            <person name="Rensing S.A."/>
            <person name="Riano-Pachon D.M."/>
            <person name="Richier S."/>
            <person name="Rokitta S."/>
            <person name="Shiraiwa Y."/>
            <person name="Soanes D.M."/>
            <person name="van der Giezen M."/>
            <person name="Wahlund T.M."/>
            <person name="Williams B."/>
            <person name="Wilson W."/>
            <person name="Wolfe G."/>
            <person name="Wurch L.L."/>
        </authorList>
    </citation>
    <scope>NUCLEOTIDE SEQUENCE</scope>
</reference>
<dbReference type="HOGENOM" id="CLU_732804_0_0_1"/>
<dbReference type="PANTHER" id="PTHR39767:SF2">
    <property type="entry name" value="CHROMOSOME UNDETERMINED SCAFFOLD_1, WHOLE GENOME SHOTGUN SEQUENCE"/>
    <property type="match status" value="1"/>
</dbReference>
<dbReference type="Proteomes" id="UP000013827">
    <property type="component" value="Unassembled WGS sequence"/>
</dbReference>
<organism evidence="2 3">
    <name type="scientific">Emiliania huxleyi (strain CCMP1516)</name>
    <dbReference type="NCBI Taxonomy" id="280463"/>
    <lineage>
        <taxon>Eukaryota</taxon>
        <taxon>Haptista</taxon>
        <taxon>Haptophyta</taxon>
        <taxon>Prymnesiophyceae</taxon>
        <taxon>Isochrysidales</taxon>
        <taxon>Noelaerhabdaceae</taxon>
        <taxon>Emiliania</taxon>
    </lineage>
</organism>
<evidence type="ECO:0008006" key="4">
    <source>
        <dbReference type="Google" id="ProtNLM"/>
    </source>
</evidence>
<reference evidence="2" key="2">
    <citation type="submission" date="2024-10" db="UniProtKB">
        <authorList>
            <consortium name="EnsemblProtists"/>
        </authorList>
    </citation>
    <scope>IDENTIFICATION</scope>
</reference>
<name>A0A0D3IVY3_EMIH1</name>
<evidence type="ECO:0000313" key="2">
    <source>
        <dbReference type="EnsemblProtists" id="EOD15418"/>
    </source>
</evidence>
<accession>A0A0D3IVY3</accession>
<dbReference type="KEGG" id="ehx:EMIHUDRAFT_451755"/>
<dbReference type="OMA" id="WEGENAC"/>
<dbReference type="PaxDb" id="2903-EOD15418"/>
<dbReference type="EnsemblProtists" id="EOD15418">
    <property type="protein sequence ID" value="EOD15418"/>
    <property type="gene ID" value="EMIHUDRAFT_451755"/>
</dbReference>
<keyword evidence="3" id="KW-1185">Reference proteome</keyword>
<proteinExistence type="predicted"/>
<dbReference type="PRINTS" id="PR01217">
    <property type="entry name" value="PRICHEXTENSN"/>
</dbReference>
<evidence type="ECO:0000256" key="1">
    <source>
        <dbReference type="SAM" id="MobiDB-lite"/>
    </source>
</evidence>